<dbReference type="Gene3D" id="3.30.1680.10">
    <property type="entry name" value="ligand-binding face of the semaphorins, domain 2"/>
    <property type="match status" value="1"/>
</dbReference>
<evidence type="ECO:0000256" key="8">
    <source>
        <dbReference type="SAM" id="MobiDB-lite"/>
    </source>
</evidence>
<evidence type="ECO:0000256" key="3">
    <source>
        <dbReference type="ARBA" id="ARBA00022692"/>
    </source>
</evidence>
<organism evidence="9 10">
    <name type="scientific">Polypterus senegalus</name>
    <name type="common">Senegal bichir</name>
    <dbReference type="NCBI Taxonomy" id="55291"/>
    <lineage>
        <taxon>Eukaryota</taxon>
        <taxon>Metazoa</taxon>
        <taxon>Chordata</taxon>
        <taxon>Craniata</taxon>
        <taxon>Vertebrata</taxon>
        <taxon>Euteleostomi</taxon>
        <taxon>Actinopterygii</taxon>
        <taxon>Polypteriformes</taxon>
        <taxon>Polypteridae</taxon>
        <taxon>Polypterus</taxon>
    </lineage>
</organism>
<keyword evidence="10" id="KW-1185">Reference proteome</keyword>
<evidence type="ECO:0000313" key="10">
    <source>
        <dbReference type="Proteomes" id="UP000886611"/>
    </source>
</evidence>
<name>A0A8X8BK06_POLSE</name>
<evidence type="ECO:0000313" key="9">
    <source>
        <dbReference type="EMBL" id="KAG2458291.1"/>
    </source>
</evidence>
<keyword evidence="7" id="KW-0325">Glycoprotein</keyword>
<evidence type="ECO:0000256" key="6">
    <source>
        <dbReference type="ARBA" id="ARBA00023136"/>
    </source>
</evidence>
<accession>A0A8X8BK06</accession>
<feature type="region of interest" description="Disordered" evidence="8">
    <location>
        <begin position="95"/>
        <end position="130"/>
    </location>
</feature>
<proteinExistence type="inferred from homology"/>
<dbReference type="PANTHER" id="PTHR13055:SF11">
    <property type="entry name" value="PLEXIN DOMAIN-CONTAINING PROTEIN 2"/>
    <property type="match status" value="1"/>
</dbReference>
<dbReference type="InterPro" id="IPR031152">
    <property type="entry name" value="PLXDC"/>
</dbReference>
<dbReference type="GO" id="GO:0016020">
    <property type="term" value="C:membrane"/>
    <property type="evidence" value="ECO:0007669"/>
    <property type="project" value="UniProtKB-SubCell"/>
</dbReference>
<evidence type="ECO:0000256" key="4">
    <source>
        <dbReference type="ARBA" id="ARBA00022729"/>
    </source>
</evidence>
<gene>
    <name evidence="9" type="primary">Plxdc2_0</name>
    <name evidence="9" type="ORF">GTO96_0017629</name>
</gene>
<keyword evidence="3" id="KW-0812">Transmembrane</keyword>
<keyword evidence="5" id="KW-1133">Transmembrane helix</keyword>
<dbReference type="PANTHER" id="PTHR13055">
    <property type="entry name" value="TUMOR ENDOTHELIAL MARKER 7 RELATED"/>
    <property type="match status" value="1"/>
</dbReference>
<keyword evidence="4" id="KW-0732">Signal</keyword>
<evidence type="ECO:0000256" key="7">
    <source>
        <dbReference type="ARBA" id="ARBA00023180"/>
    </source>
</evidence>
<dbReference type="Proteomes" id="UP000886611">
    <property type="component" value="Unassembled WGS sequence"/>
</dbReference>
<dbReference type="EMBL" id="JAATIS010007298">
    <property type="protein sequence ID" value="KAG2458291.1"/>
    <property type="molecule type" value="Genomic_DNA"/>
</dbReference>
<dbReference type="Pfam" id="PF01437">
    <property type="entry name" value="PSI"/>
    <property type="match status" value="1"/>
</dbReference>
<dbReference type="AlphaFoldDB" id="A0A8X8BK06"/>
<dbReference type="InterPro" id="IPR002165">
    <property type="entry name" value="Plexin_repeat"/>
</dbReference>
<comment type="caution">
    <text evidence="9">The sequence shown here is derived from an EMBL/GenBank/DDBJ whole genome shotgun (WGS) entry which is preliminary data.</text>
</comment>
<comment type="similarity">
    <text evidence="2">Belongs to the plexin family.</text>
</comment>
<feature type="non-terminal residue" evidence="9">
    <location>
        <position position="1"/>
    </location>
</feature>
<evidence type="ECO:0000256" key="5">
    <source>
        <dbReference type="ARBA" id="ARBA00022989"/>
    </source>
</evidence>
<protein>
    <submittedName>
        <fullName evidence="9">PXDC2 protein</fullName>
    </submittedName>
</protein>
<comment type="subcellular location">
    <subcellularLocation>
        <location evidence="1">Membrane</location>
        <topology evidence="1">Single-pass type I membrane protein</topology>
    </subcellularLocation>
</comment>
<reference evidence="9 10" key="1">
    <citation type="journal article" date="2021" name="Cell">
        <title>Tracing the genetic footprints of vertebrate landing in non-teleost ray-finned fishes.</title>
        <authorList>
            <person name="Bi X."/>
            <person name="Wang K."/>
            <person name="Yang L."/>
            <person name="Pan H."/>
            <person name="Jiang H."/>
            <person name="Wei Q."/>
            <person name="Fang M."/>
            <person name="Yu H."/>
            <person name="Zhu C."/>
            <person name="Cai Y."/>
            <person name="He Y."/>
            <person name="Gan X."/>
            <person name="Zeng H."/>
            <person name="Yu D."/>
            <person name="Zhu Y."/>
            <person name="Jiang H."/>
            <person name="Qiu Q."/>
            <person name="Yang H."/>
            <person name="Zhang Y.E."/>
            <person name="Wang W."/>
            <person name="Zhu M."/>
            <person name="He S."/>
            <person name="Zhang G."/>
        </authorList>
    </citation>
    <scope>NUCLEOTIDE SEQUENCE [LARGE SCALE GENOMIC DNA]</scope>
    <source>
        <strain evidence="9">Bchr_013</strain>
    </source>
</reference>
<feature type="region of interest" description="Disordered" evidence="8">
    <location>
        <begin position="1"/>
        <end position="24"/>
    </location>
</feature>
<keyword evidence="6" id="KW-0472">Membrane</keyword>
<feature type="non-terminal residue" evidence="9">
    <location>
        <position position="573"/>
    </location>
</feature>
<evidence type="ECO:0000256" key="1">
    <source>
        <dbReference type="ARBA" id="ARBA00004479"/>
    </source>
</evidence>
<evidence type="ECO:0000256" key="2">
    <source>
        <dbReference type="ARBA" id="ARBA00010297"/>
    </source>
</evidence>
<sequence>MEKRRSTKGWSYTEDKAKESSQSCKQILKPKNTYKQILAQTSDISELLHDDNRLEMGRGSRRGVYGHLAGLPQVADEVLVDVRLLGHRWRRDEWPSMDSNRAGLEQDTADPERLPEVTPQEDSGTQIEEDTDHNYYTSKMYGPSDSASKDLWVDIDHLDKEKVKIHGILSNTHRQAARVNLSFDFPFYGHLLHEVTVATGGFIYTGDVLHRMLTATQFIAPLMANFDPSMSRNSTVRYFDNGTALVVQWDHVHLQDNYTLGSFTFQATLHSDGRIIFAYKEIPISVTQISAVNHPVKVGLSDAFVVVHKIQQIPNVRRRTIYEYHRVELQKAKISNTSAVEMMPLPTCRNFQSCGPCISAQIAFNCSWCNKLKRCSSGFDRHRQDWVDSNCLDQAKEKVCDGIPDTIRPPPFTTTLLPPMTTGSKLFTTLSSVPSTSQWQTSMPTEGRMDLGLQGLSMKWAWKWGGGRWCGGHGHCAHCVILVFTLALAPKTSLGGTYGDFSGLHRRAFPSFAQKRKRAAECGGGGQHVVFMRVTGQREHAGGRPKIQLWVRSKVNRSSRCHHESEKQWVNQA</sequence>